<evidence type="ECO:0000259" key="1">
    <source>
        <dbReference type="Pfam" id="PF04917"/>
    </source>
</evidence>
<reference evidence="2" key="1">
    <citation type="submission" date="2016-10" db="EMBL/GenBank/DDBJ databases">
        <authorList>
            <person name="Sun J."/>
        </authorList>
    </citation>
    <scope>NUCLEOTIDE SEQUENCE</scope>
    <source>
        <strain evidence="2">Lishui142</strain>
        <plasmid evidence="2">pLishui142-1</plasmid>
    </source>
</reference>
<organism evidence="2">
    <name type="scientific">Escherichia coli</name>
    <dbReference type="NCBI Taxonomy" id="562"/>
    <lineage>
        <taxon>Bacteria</taxon>
        <taxon>Pseudomonadati</taxon>
        <taxon>Pseudomonadota</taxon>
        <taxon>Gammaproteobacteria</taxon>
        <taxon>Enterobacterales</taxon>
        <taxon>Enterobacteriaceae</taxon>
        <taxon>Escherichia</taxon>
    </lineage>
</organism>
<gene>
    <name evidence="2" type="ORF">pLishui142-1_00040</name>
</gene>
<dbReference type="InterPro" id="IPR007001">
    <property type="entry name" value="Shufflon_N"/>
</dbReference>
<name>A0A1U9XFR0_ECOLX</name>
<accession>A0A1U9XFR0</accession>
<geneLocation type="plasmid" evidence="2">
    <name>pLishui142-1</name>
</geneLocation>
<dbReference type="AlphaFoldDB" id="A0A1U9XFR0"/>
<protein>
    <recommendedName>
        <fullName evidence="1">Bacterial shufflon protein N-terminal domain-containing protein</fullName>
    </recommendedName>
</protein>
<evidence type="ECO:0000313" key="2">
    <source>
        <dbReference type="EMBL" id="AQZ20309.1"/>
    </source>
</evidence>
<dbReference type="EMBL" id="KY075654">
    <property type="protein sequence ID" value="AQZ20309.1"/>
    <property type="molecule type" value="Genomic_DNA"/>
</dbReference>
<proteinExistence type="predicted"/>
<dbReference type="Pfam" id="PF04917">
    <property type="entry name" value="Shufflon_N"/>
    <property type="match status" value="1"/>
</dbReference>
<sequence length="139" mass="14831">MSDSSWLRSVNNKGIYTGGQVKGGTVRADGRLYTGEYLQLEKTATAGASCSPNGLVGRDSTGAILSCQSGVWRALGGKLKVTQLSSTGYLGQFDFCAIARMGNAEDSHYCQVVESPSGSRKWYKYEHKTGCIASCVTLN</sequence>
<keyword evidence="2" id="KW-0614">Plasmid</keyword>
<feature type="domain" description="Bacterial shufflon protein N-terminal" evidence="1">
    <location>
        <begin position="1"/>
        <end position="70"/>
    </location>
</feature>